<dbReference type="EMBL" id="AJYS02000143">
    <property type="protein sequence ID" value="OEE37557.1"/>
    <property type="molecule type" value="Genomic_DNA"/>
</dbReference>
<organism evidence="1 2">
    <name type="scientific">Vibrio ordalii FS-238</name>
    <dbReference type="NCBI Taxonomy" id="617133"/>
    <lineage>
        <taxon>Bacteria</taxon>
        <taxon>Pseudomonadati</taxon>
        <taxon>Pseudomonadota</taxon>
        <taxon>Gammaproteobacteria</taxon>
        <taxon>Vibrionales</taxon>
        <taxon>Vibrionaceae</taxon>
        <taxon>Vibrio</taxon>
    </lineage>
</organism>
<evidence type="ECO:0000313" key="2">
    <source>
        <dbReference type="Proteomes" id="UP000094808"/>
    </source>
</evidence>
<proteinExistence type="predicted"/>
<evidence type="ECO:0000313" key="1">
    <source>
        <dbReference type="EMBL" id="OEE37557.1"/>
    </source>
</evidence>
<keyword evidence="2" id="KW-1185">Reference proteome</keyword>
<name>A0A853R651_9VIBR</name>
<reference evidence="1 2" key="1">
    <citation type="journal article" date="2012" name="Science">
        <title>Ecological populations of bacteria act as socially cohesive units of antibiotic production and resistance.</title>
        <authorList>
            <person name="Cordero O.X."/>
            <person name="Wildschutte H."/>
            <person name="Kirkup B."/>
            <person name="Proehl S."/>
            <person name="Ngo L."/>
            <person name="Hussain F."/>
            <person name="Le Roux F."/>
            <person name="Mincer T."/>
            <person name="Polz M.F."/>
        </authorList>
    </citation>
    <scope>NUCLEOTIDE SEQUENCE [LARGE SCALE GENOMIC DNA]</scope>
    <source>
        <strain evidence="1 2">FS-238</strain>
    </source>
</reference>
<protein>
    <submittedName>
        <fullName evidence="1">Uncharacterized protein</fullName>
    </submittedName>
</protein>
<gene>
    <name evidence="1" type="ORF">A1QS_16100</name>
</gene>
<dbReference type="Proteomes" id="UP000094808">
    <property type="component" value="Unassembled WGS sequence"/>
</dbReference>
<dbReference type="RefSeq" id="WP_017046325.1">
    <property type="nucleotide sequence ID" value="NZ_AJYS02000143.1"/>
</dbReference>
<comment type="caution">
    <text evidence="1">The sequence shown here is derived from an EMBL/GenBank/DDBJ whole genome shotgun (WGS) entry which is preliminary data.</text>
</comment>
<accession>A0A853R651</accession>
<dbReference type="AlphaFoldDB" id="A0A853R651"/>
<sequence length="186" mass="21992">MNNHSWKYYKSFEDDIRSLSRYIELDENNYEVYSIELVRLYLAICSEVDVTLKEICTLIAPDKSPKNINQYLEIIGDSAEGFYRTSVQITDNNLHFTPWLNWSENRSPDWWVKHNGVKHQRNLNYQDANLGNVLSALCGLFIARTTYIKLEYRFNTDGYFSGDVLKKVVSRHDLVQFRNSFMYMTD</sequence>